<evidence type="ECO:0000256" key="2">
    <source>
        <dbReference type="ARBA" id="ARBA00022448"/>
    </source>
</evidence>
<feature type="domain" description="ABC transporter" evidence="5">
    <location>
        <begin position="33"/>
        <end position="253"/>
    </location>
</feature>
<name>A0A3N0AMB4_9ACTN</name>
<dbReference type="SMART" id="SM00382">
    <property type="entry name" value="AAA"/>
    <property type="match status" value="1"/>
</dbReference>
<keyword evidence="2" id="KW-0813">Transport</keyword>
<sequence length="254" mass="28038">MRRWPMSSKADAPIAVKFDHVTKTYKLYENDRQRFLSVFSSRDKRKLITKVNASNDLSFEIKKGEAVAFLGHNGAGKSTALKMITGVTFPTKGTVTVNGAVSALLELTAGFDNQLTGRENIYLRGHALGLDNEQIATLEPKVIDFADLGVYIDQPVRTYSSGMKARLGFAFAVSSDPEILVVDEALSVGDKQFQQKCFARVREIMEDEDVTVIFVTHASAAAQEFCTRGIVLEKGAMQFDGPIQEAIDFYENHG</sequence>
<organism evidence="6 7">
    <name type="scientific">Adlercreutzia equolifaciens subsp. celatus DSM 18785</name>
    <dbReference type="NCBI Taxonomy" id="1121021"/>
    <lineage>
        <taxon>Bacteria</taxon>
        <taxon>Bacillati</taxon>
        <taxon>Actinomycetota</taxon>
        <taxon>Coriobacteriia</taxon>
        <taxon>Eggerthellales</taxon>
        <taxon>Eggerthellaceae</taxon>
        <taxon>Adlercreutzia</taxon>
    </lineage>
</organism>
<dbReference type="Gene3D" id="3.40.50.300">
    <property type="entry name" value="P-loop containing nucleotide triphosphate hydrolases"/>
    <property type="match status" value="1"/>
</dbReference>
<dbReference type="Proteomes" id="UP000278327">
    <property type="component" value="Unassembled WGS sequence"/>
</dbReference>
<dbReference type="AlphaFoldDB" id="A0A3N0AMB4"/>
<evidence type="ECO:0000256" key="1">
    <source>
        <dbReference type="ARBA" id="ARBA00005417"/>
    </source>
</evidence>
<dbReference type="InterPro" id="IPR050683">
    <property type="entry name" value="Bact_Polysacc_Export_ATP-bd"/>
</dbReference>
<dbReference type="InterPro" id="IPR027417">
    <property type="entry name" value="P-loop_NTPase"/>
</dbReference>
<gene>
    <name evidence="6" type="ORF">DMP10_11975</name>
</gene>
<proteinExistence type="inferred from homology"/>
<evidence type="ECO:0000259" key="5">
    <source>
        <dbReference type="PROSITE" id="PS50893"/>
    </source>
</evidence>
<evidence type="ECO:0000256" key="4">
    <source>
        <dbReference type="ARBA" id="ARBA00022840"/>
    </source>
</evidence>
<dbReference type="PROSITE" id="PS50893">
    <property type="entry name" value="ABC_TRANSPORTER_2"/>
    <property type="match status" value="1"/>
</dbReference>
<dbReference type="Pfam" id="PF00005">
    <property type="entry name" value="ABC_tran"/>
    <property type="match status" value="1"/>
</dbReference>
<keyword evidence="4 6" id="KW-0067">ATP-binding</keyword>
<dbReference type="GO" id="GO:0140359">
    <property type="term" value="F:ABC-type transporter activity"/>
    <property type="evidence" value="ECO:0007669"/>
    <property type="project" value="InterPro"/>
</dbReference>
<evidence type="ECO:0000256" key="3">
    <source>
        <dbReference type="ARBA" id="ARBA00022741"/>
    </source>
</evidence>
<dbReference type="PANTHER" id="PTHR46743">
    <property type="entry name" value="TEICHOIC ACIDS EXPORT ATP-BINDING PROTEIN TAGH"/>
    <property type="match status" value="1"/>
</dbReference>
<dbReference type="GO" id="GO:0016887">
    <property type="term" value="F:ATP hydrolysis activity"/>
    <property type="evidence" value="ECO:0007669"/>
    <property type="project" value="InterPro"/>
</dbReference>
<dbReference type="SUPFAM" id="SSF52540">
    <property type="entry name" value="P-loop containing nucleoside triphosphate hydrolases"/>
    <property type="match status" value="1"/>
</dbReference>
<reference evidence="6 7" key="1">
    <citation type="journal article" date="2019" name="Microbiol. Resour. Announc.">
        <title>Draft Genome Sequences of Type Strains of Gordonibacter faecihominis, Paraeggerthella hongkongensis, Parvibacter caecicola,Slackia equolifaciens, Slackia faecicanis, and Slackia isoflavoniconvertens.</title>
        <authorList>
            <person name="Danylec N."/>
            <person name="Stoll D.A."/>
            <person name="Dotsch A."/>
            <person name="Huch M."/>
        </authorList>
    </citation>
    <scope>NUCLEOTIDE SEQUENCE [LARGE SCALE GENOMIC DNA]</scope>
    <source>
        <strain evidence="6 7">DSM 18785</strain>
    </source>
</reference>
<accession>A0A3N0AMB4</accession>
<dbReference type="InterPro" id="IPR003439">
    <property type="entry name" value="ABC_transporter-like_ATP-bd"/>
</dbReference>
<evidence type="ECO:0000313" key="6">
    <source>
        <dbReference type="EMBL" id="RNL35585.1"/>
    </source>
</evidence>
<keyword evidence="7" id="KW-1185">Reference proteome</keyword>
<dbReference type="InterPro" id="IPR003593">
    <property type="entry name" value="AAA+_ATPase"/>
</dbReference>
<comment type="similarity">
    <text evidence="1">Belongs to the ABC transporter superfamily.</text>
</comment>
<keyword evidence="3" id="KW-0547">Nucleotide-binding</keyword>
<protein>
    <submittedName>
        <fullName evidence="6">Teichoic acid ABC transporter ATP-binding protein</fullName>
    </submittedName>
</protein>
<dbReference type="CDD" id="cd03220">
    <property type="entry name" value="ABC_KpsT_Wzt"/>
    <property type="match status" value="1"/>
</dbReference>
<dbReference type="EMBL" id="QICA01000031">
    <property type="protein sequence ID" value="RNL35585.1"/>
    <property type="molecule type" value="Genomic_DNA"/>
</dbReference>
<dbReference type="InterPro" id="IPR015860">
    <property type="entry name" value="ABC_transpr_TagH-like"/>
</dbReference>
<evidence type="ECO:0000313" key="7">
    <source>
        <dbReference type="Proteomes" id="UP000278327"/>
    </source>
</evidence>
<dbReference type="GO" id="GO:0005524">
    <property type="term" value="F:ATP binding"/>
    <property type="evidence" value="ECO:0007669"/>
    <property type="project" value="UniProtKB-KW"/>
</dbReference>
<dbReference type="PANTHER" id="PTHR46743:SF2">
    <property type="entry name" value="TEICHOIC ACIDS EXPORT ATP-BINDING PROTEIN TAGH"/>
    <property type="match status" value="1"/>
</dbReference>
<dbReference type="GO" id="GO:0016020">
    <property type="term" value="C:membrane"/>
    <property type="evidence" value="ECO:0007669"/>
    <property type="project" value="InterPro"/>
</dbReference>
<comment type="caution">
    <text evidence="6">The sequence shown here is derived from an EMBL/GenBank/DDBJ whole genome shotgun (WGS) entry which is preliminary data.</text>
</comment>